<sequence length="697" mass="80837">MKKLRLCFLWHMHQPYYKDDLDGQYHMPWVYLHALKDYYELPFYHKIYGQVKGTYNLVPSLLVQLADYTTTDVADTFIRLMKKDVRELTQDEKNLLIPQLFMANYKNQAKPLKRYRELYDRKGDTPLFETAKLNFSEQELTDLQIMYLISWCGIFTRRNVPVIQELMDRERNFLHKDKLNLLEALADFIKSILPLYKDLQNSGRIEVSATPFYHPILPLLLDHRSAKEALPDMPMPSINADFSAHARVHVQSAVDYFRDIFGNPPKGMWPAEGSISNKAAELFRNCGIRWIASDEDVLSASIGRDLRDKHQRQRLYKKHGFHTPAGGINIFFRDKELSDLVGFTYSGWDAGKAVDDFMTKLAEIYDLCDFSPIVPVILDGENAWEYYPDNASKFFDLLYMRLSSCNWVETLTMSEATECDTPEEPLDRIRAGSWIYANFTTWMGHPEKNEAWRILAEAHSRYAAKADIAENRELIEKELFAAEGSDWFWWYGDDHFSLQSDVFDKLFRRHIANVYTLLGEKVPQEVNRPIKKSHKSGLLKAPAGEISPVIDGRVTSFFEWLGAGRFDLKFDAGAMTASSNVMHMLYFGFDKENIYMRLDGTFREIANLGYELDVEITAGETKHFTFPLINEYNDDRGMHSCLESVFEAALPRKFANGTEKIYVTFRLKRDGRILETAPVYNTVEIDLTHDSGRDWIA</sequence>
<dbReference type="OrthoDB" id="9759321at2"/>
<keyword evidence="2 3" id="KW-0119">Carbohydrate metabolism</keyword>
<comment type="similarity">
    <text evidence="1 3">Belongs to the glycosyl hydrolase 57 family.</text>
</comment>
<organism evidence="5 6">
    <name type="scientific">Seleniivibrio woodruffii</name>
    <dbReference type="NCBI Taxonomy" id="1078050"/>
    <lineage>
        <taxon>Bacteria</taxon>
        <taxon>Pseudomonadati</taxon>
        <taxon>Deferribacterota</taxon>
        <taxon>Deferribacteres</taxon>
        <taxon>Deferribacterales</taxon>
        <taxon>Geovibrionaceae</taxon>
        <taxon>Seleniivibrio</taxon>
    </lineage>
</organism>
<dbReference type="Gene3D" id="3.20.110.10">
    <property type="entry name" value="Glycoside hydrolase 38, N terminal domain"/>
    <property type="match status" value="1"/>
</dbReference>
<dbReference type="SUPFAM" id="SSF88713">
    <property type="entry name" value="Glycoside hydrolase/deacetylase"/>
    <property type="match status" value="1"/>
</dbReference>
<name>A0A4R1KD13_9BACT</name>
<evidence type="ECO:0000313" key="5">
    <source>
        <dbReference type="EMBL" id="TCK62455.1"/>
    </source>
</evidence>
<dbReference type="InterPro" id="IPR004300">
    <property type="entry name" value="Glyco_hydro_57_N"/>
</dbReference>
<dbReference type="EMBL" id="SMGG01000003">
    <property type="protein sequence ID" value="TCK62455.1"/>
    <property type="molecule type" value="Genomic_DNA"/>
</dbReference>
<feature type="domain" description="Glycoside hydrolase family 57 N-terminal" evidence="4">
    <location>
        <begin position="8"/>
        <end position="418"/>
    </location>
</feature>
<evidence type="ECO:0000259" key="4">
    <source>
        <dbReference type="Pfam" id="PF03065"/>
    </source>
</evidence>
<gene>
    <name evidence="5" type="ORF">C8D98_0981</name>
</gene>
<evidence type="ECO:0000313" key="6">
    <source>
        <dbReference type="Proteomes" id="UP000294614"/>
    </source>
</evidence>
<dbReference type="GO" id="GO:0003824">
    <property type="term" value="F:catalytic activity"/>
    <property type="evidence" value="ECO:0007669"/>
    <property type="project" value="InterPro"/>
</dbReference>
<accession>A0A4R1KD13</accession>
<dbReference type="GO" id="GO:0005975">
    <property type="term" value="P:carbohydrate metabolic process"/>
    <property type="evidence" value="ECO:0007669"/>
    <property type="project" value="InterPro"/>
</dbReference>
<evidence type="ECO:0000256" key="2">
    <source>
        <dbReference type="ARBA" id="ARBA00023277"/>
    </source>
</evidence>
<dbReference type="InterPro" id="IPR027291">
    <property type="entry name" value="Glyco_hydro_38_N_sf"/>
</dbReference>
<evidence type="ECO:0000256" key="1">
    <source>
        <dbReference type="ARBA" id="ARBA00006821"/>
    </source>
</evidence>
<dbReference type="PANTHER" id="PTHR36306:SF1">
    <property type="entry name" value="ALPHA-AMYLASE-RELATED"/>
    <property type="match status" value="1"/>
</dbReference>
<evidence type="ECO:0000256" key="3">
    <source>
        <dbReference type="RuleBase" id="RU361196"/>
    </source>
</evidence>
<comment type="caution">
    <text evidence="5">The sequence shown here is derived from an EMBL/GenBank/DDBJ whole genome shotgun (WGS) entry which is preliminary data.</text>
</comment>
<dbReference type="Pfam" id="PF03065">
    <property type="entry name" value="Glyco_hydro_57"/>
    <property type="match status" value="1"/>
</dbReference>
<dbReference type="AlphaFoldDB" id="A0A4R1KD13"/>
<dbReference type="CDD" id="cd10796">
    <property type="entry name" value="GH57N_APU"/>
    <property type="match status" value="1"/>
</dbReference>
<dbReference type="InterPro" id="IPR011330">
    <property type="entry name" value="Glyco_hydro/deAcase_b/a-brl"/>
</dbReference>
<reference evidence="5 6" key="1">
    <citation type="submission" date="2019-03" db="EMBL/GenBank/DDBJ databases">
        <title>Genomic Encyclopedia of Type Strains, Phase IV (KMG-IV): sequencing the most valuable type-strain genomes for metagenomic binning, comparative biology and taxonomic classification.</title>
        <authorList>
            <person name="Goeker M."/>
        </authorList>
    </citation>
    <scope>NUCLEOTIDE SEQUENCE [LARGE SCALE GENOMIC DNA]</scope>
    <source>
        <strain evidence="5 6">DSM 24984</strain>
    </source>
</reference>
<dbReference type="RefSeq" id="WP_132872527.1">
    <property type="nucleotide sequence ID" value="NZ_SMGG01000003.1"/>
</dbReference>
<proteinExistence type="inferred from homology"/>
<dbReference type="Proteomes" id="UP000294614">
    <property type="component" value="Unassembled WGS sequence"/>
</dbReference>
<keyword evidence="6" id="KW-1185">Reference proteome</keyword>
<dbReference type="PANTHER" id="PTHR36306">
    <property type="entry name" value="ALPHA-AMYLASE-RELATED-RELATED"/>
    <property type="match status" value="1"/>
</dbReference>
<protein>
    <submittedName>
        <fullName evidence="5">Alpha-amylase/alpha-mannosidase (GH57 family)</fullName>
    </submittedName>
</protein>
<dbReference type="InterPro" id="IPR052046">
    <property type="entry name" value="GH57_Enzymes"/>
</dbReference>